<dbReference type="EMBL" id="JACJKY010000016">
    <property type="protein sequence ID" value="MBM6921412.1"/>
    <property type="molecule type" value="Genomic_DNA"/>
</dbReference>
<accession>A0A938X8J7</accession>
<keyword evidence="2" id="KW-1185">Reference proteome</keyword>
<gene>
    <name evidence="1" type="ORF">H6A12_09615</name>
</gene>
<organism evidence="1 2">
    <name type="scientific">Merdimmobilis hominis</name>
    <dbReference type="NCBI Taxonomy" id="2897707"/>
    <lineage>
        <taxon>Bacteria</taxon>
        <taxon>Bacillati</taxon>
        <taxon>Bacillota</taxon>
        <taxon>Clostridia</taxon>
        <taxon>Eubacteriales</taxon>
        <taxon>Oscillospiraceae</taxon>
        <taxon>Merdimmobilis</taxon>
    </lineage>
</organism>
<dbReference type="AlphaFoldDB" id="A0A938X8J7"/>
<comment type="caution">
    <text evidence="1">The sequence shown here is derived from an EMBL/GenBank/DDBJ whole genome shotgun (WGS) entry which is preliminary data.</text>
</comment>
<dbReference type="RefSeq" id="WP_204447341.1">
    <property type="nucleotide sequence ID" value="NZ_JACJKY010000016.1"/>
</dbReference>
<evidence type="ECO:0000313" key="1">
    <source>
        <dbReference type="EMBL" id="MBM6921412.1"/>
    </source>
</evidence>
<name>A0A938X8J7_9FIRM</name>
<reference evidence="1" key="1">
    <citation type="submission" date="2020-08" db="EMBL/GenBank/DDBJ databases">
        <authorList>
            <person name="Cejkova D."/>
            <person name="Kubasova T."/>
            <person name="Jahodarova E."/>
            <person name="Rychlik I."/>
        </authorList>
    </citation>
    <scope>NUCLEOTIDE SEQUENCE</scope>
    <source>
        <strain evidence="1">An559</strain>
    </source>
</reference>
<protein>
    <submittedName>
        <fullName evidence="1">Uncharacterized protein</fullName>
    </submittedName>
</protein>
<evidence type="ECO:0000313" key="2">
    <source>
        <dbReference type="Proteomes" id="UP000774750"/>
    </source>
</evidence>
<reference evidence="1" key="2">
    <citation type="journal article" date="2021" name="Sci. Rep.">
        <title>The distribution of antibiotic resistance genes in chicken gut microbiota commensals.</title>
        <authorList>
            <person name="Juricova H."/>
            <person name="Matiasovicova J."/>
            <person name="Kubasova T."/>
            <person name="Cejkova D."/>
            <person name="Rychlik I."/>
        </authorList>
    </citation>
    <scope>NUCLEOTIDE SEQUENCE</scope>
    <source>
        <strain evidence="1">An559</strain>
    </source>
</reference>
<sequence length="144" mass="16563">MTKESLSQLLWLKKEIALEQRRMHELDALIAGSASGAAGFPSLDEEERAYFANELQTCRNQVRAKLLTAMHEYQRLNEYIASIDDSLIRQILSLRYINGFSWQQIAFCIGEHDEQYPRRKHQSFLAHSNQSAAGVPVHAHYTRS</sequence>
<proteinExistence type="predicted"/>
<dbReference type="Proteomes" id="UP000774750">
    <property type="component" value="Unassembled WGS sequence"/>
</dbReference>